<dbReference type="EMBL" id="JARKIF010000011">
    <property type="protein sequence ID" value="KAJ7626940.1"/>
    <property type="molecule type" value="Genomic_DNA"/>
</dbReference>
<evidence type="ECO:0000313" key="2">
    <source>
        <dbReference type="Proteomes" id="UP001221142"/>
    </source>
</evidence>
<dbReference type="InterPro" id="IPR011990">
    <property type="entry name" value="TPR-like_helical_dom_sf"/>
</dbReference>
<accession>A0AAD7BQ80</accession>
<dbReference type="SUPFAM" id="SSF48452">
    <property type="entry name" value="TPR-like"/>
    <property type="match status" value="2"/>
</dbReference>
<dbReference type="Gene3D" id="1.25.40.10">
    <property type="entry name" value="Tetratricopeptide repeat domain"/>
    <property type="match status" value="3"/>
</dbReference>
<dbReference type="InterPro" id="IPR019734">
    <property type="entry name" value="TPR_rpt"/>
</dbReference>
<dbReference type="AlphaFoldDB" id="A0AAD7BQ80"/>
<dbReference type="Proteomes" id="UP001221142">
    <property type="component" value="Unassembled WGS sequence"/>
</dbReference>
<gene>
    <name evidence="1" type="ORF">FB45DRAFT_1081903</name>
</gene>
<keyword evidence="2" id="KW-1185">Reference proteome</keyword>
<dbReference type="Pfam" id="PF13374">
    <property type="entry name" value="TPR_10"/>
    <property type="match status" value="1"/>
</dbReference>
<dbReference type="PANTHER" id="PTHR19959">
    <property type="entry name" value="KINESIN LIGHT CHAIN"/>
    <property type="match status" value="1"/>
</dbReference>
<sequence length="607" mass="67250">MFNLFKEGFKVIEEAVVQLTEPLLQLGLGSDNPDRKRAAELGQQAVKLAKVGRREEALGLSQEAIQILRNISAPENTTKLLANLIQNQAALLWGMGRRDEAIQAHTEAVHLMRQIWERDPTKTDILIVALKKLGAVLKKSGRVDEAVHIYEDVVQLRGGIPAHDRDLCAALDELAAIFRLAGRSEDALQCNEEAIQLLRQDPSATSNLGDALNNIGTALGKEKLKALATSLRFNGRLLKEAGRYRDALNVDDEDVALFSTLLEDNPDLLIELTQSLGQLAFDLNCAGRDRDAVETQQRAVELLRKPFATDDSLKATIQLCFSLYRLAVYFRADDRLVEALAAEEEADKLRRQKLEESDTTVAFALVLALDSLCVDLRRLERFEDSVRYGEELARIGRSLAAQAEPETKTLLPNILTNFALELAHVRRHEDALAVDLEVIGMRRQQMEKDKNGSIQGLDVSLARLAGDYEALGHYEKALPAAEERVDLCRNIDSDSEDLARALDALSLSLERVDRVADAVLAGEEAINTRRTLPKNAIASLSLSGSLGNLGVHLRSMGRYEESLAMAEEAVELYRKVVATNPDLAALQMRSPKDFLMRWFAHGLENLA</sequence>
<evidence type="ECO:0008006" key="3">
    <source>
        <dbReference type="Google" id="ProtNLM"/>
    </source>
</evidence>
<proteinExistence type="predicted"/>
<dbReference type="Pfam" id="PF13424">
    <property type="entry name" value="TPR_12"/>
    <property type="match status" value="1"/>
</dbReference>
<comment type="caution">
    <text evidence="1">The sequence shown here is derived from an EMBL/GenBank/DDBJ whole genome shotgun (WGS) entry which is preliminary data.</text>
</comment>
<organism evidence="1 2">
    <name type="scientific">Roridomyces roridus</name>
    <dbReference type="NCBI Taxonomy" id="1738132"/>
    <lineage>
        <taxon>Eukaryota</taxon>
        <taxon>Fungi</taxon>
        <taxon>Dikarya</taxon>
        <taxon>Basidiomycota</taxon>
        <taxon>Agaricomycotina</taxon>
        <taxon>Agaricomycetes</taxon>
        <taxon>Agaricomycetidae</taxon>
        <taxon>Agaricales</taxon>
        <taxon>Marasmiineae</taxon>
        <taxon>Mycenaceae</taxon>
        <taxon>Roridomyces</taxon>
    </lineage>
</organism>
<evidence type="ECO:0000313" key="1">
    <source>
        <dbReference type="EMBL" id="KAJ7626940.1"/>
    </source>
</evidence>
<dbReference type="SMART" id="SM00028">
    <property type="entry name" value="TPR"/>
    <property type="match status" value="6"/>
</dbReference>
<name>A0AAD7BQ80_9AGAR</name>
<dbReference type="PANTHER" id="PTHR19959:SF119">
    <property type="entry name" value="FUNGAL LIPASE-LIKE DOMAIN-CONTAINING PROTEIN"/>
    <property type="match status" value="1"/>
</dbReference>
<protein>
    <recommendedName>
        <fullName evidence="3">Tetratricopeptide repeat protein</fullName>
    </recommendedName>
</protein>
<reference evidence="1" key="1">
    <citation type="submission" date="2023-03" db="EMBL/GenBank/DDBJ databases">
        <title>Massive genome expansion in bonnet fungi (Mycena s.s.) driven by repeated elements and novel gene families across ecological guilds.</title>
        <authorList>
            <consortium name="Lawrence Berkeley National Laboratory"/>
            <person name="Harder C.B."/>
            <person name="Miyauchi S."/>
            <person name="Viragh M."/>
            <person name="Kuo A."/>
            <person name="Thoen E."/>
            <person name="Andreopoulos B."/>
            <person name="Lu D."/>
            <person name="Skrede I."/>
            <person name="Drula E."/>
            <person name="Henrissat B."/>
            <person name="Morin E."/>
            <person name="Kohler A."/>
            <person name="Barry K."/>
            <person name="LaButti K."/>
            <person name="Morin E."/>
            <person name="Salamov A."/>
            <person name="Lipzen A."/>
            <person name="Mereny Z."/>
            <person name="Hegedus B."/>
            <person name="Baldrian P."/>
            <person name="Stursova M."/>
            <person name="Weitz H."/>
            <person name="Taylor A."/>
            <person name="Grigoriev I.V."/>
            <person name="Nagy L.G."/>
            <person name="Martin F."/>
            <person name="Kauserud H."/>
        </authorList>
    </citation>
    <scope>NUCLEOTIDE SEQUENCE</scope>
    <source>
        <strain evidence="1">9284</strain>
    </source>
</reference>